<comment type="caution">
    <text evidence="1">The sequence shown here is derived from an EMBL/GenBank/DDBJ whole genome shotgun (WGS) entry which is preliminary data.</text>
</comment>
<dbReference type="EMBL" id="BAAASE010000009">
    <property type="protein sequence ID" value="GAA2415211.1"/>
    <property type="molecule type" value="Genomic_DNA"/>
</dbReference>
<protein>
    <submittedName>
        <fullName evidence="1">Uncharacterized protein</fullName>
    </submittedName>
</protein>
<organism evidence="1 2">
    <name type="scientific">Streptomyces coeruleofuscus</name>
    <dbReference type="NCBI Taxonomy" id="66879"/>
    <lineage>
        <taxon>Bacteria</taxon>
        <taxon>Bacillati</taxon>
        <taxon>Actinomycetota</taxon>
        <taxon>Actinomycetes</taxon>
        <taxon>Kitasatosporales</taxon>
        <taxon>Streptomycetaceae</taxon>
        <taxon>Streptomyces</taxon>
    </lineage>
</organism>
<dbReference type="Proteomes" id="UP001499986">
    <property type="component" value="Unassembled WGS sequence"/>
</dbReference>
<reference evidence="1 2" key="1">
    <citation type="journal article" date="2019" name="Int. J. Syst. Evol. Microbiol.">
        <title>The Global Catalogue of Microorganisms (GCM) 10K type strain sequencing project: providing services to taxonomists for standard genome sequencing and annotation.</title>
        <authorList>
            <consortium name="The Broad Institute Genomics Platform"/>
            <consortium name="The Broad Institute Genome Sequencing Center for Infectious Disease"/>
            <person name="Wu L."/>
            <person name="Ma J."/>
        </authorList>
    </citation>
    <scope>NUCLEOTIDE SEQUENCE [LARGE SCALE GENOMIC DNA]</scope>
    <source>
        <strain evidence="1 2">JCM 4358</strain>
    </source>
</reference>
<accession>A0ABN3IVL6</accession>
<sequence length="70" mass="7802">MSDVDDERFHLVLTAGGRPVMRGWRGKQPTAEHQYLSCIGSWGSIDDARVVLTERTDDGERVLASWPEGS</sequence>
<name>A0ABN3IVL6_9ACTN</name>
<evidence type="ECO:0000313" key="1">
    <source>
        <dbReference type="EMBL" id="GAA2415211.1"/>
    </source>
</evidence>
<evidence type="ECO:0000313" key="2">
    <source>
        <dbReference type="Proteomes" id="UP001499986"/>
    </source>
</evidence>
<proteinExistence type="predicted"/>
<keyword evidence="2" id="KW-1185">Reference proteome</keyword>
<gene>
    <name evidence="1" type="ORF">GCM10010255_61700</name>
</gene>